<keyword evidence="4" id="KW-1133">Transmembrane helix</keyword>
<evidence type="ECO:0000256" key="2">
    <source>
        <dbReference type="ARBA" id="ARBA00022475"/>
    </source>
</evidence>
<dbReference type="GO" id="GO:0022857">
    <property type="term" value="F:transmembrane transporter activity"/>
    <property type="evidence" value="ECO:0007669"/>
    <property type="project" value="InterPro"/>
</dbReference>
<evidence type="ECO:0000256" key="1">
    <source>
        <dbReference type="ARBA" id="ARBA00004651"/>
    </source>
</evidence>
<proteinExistence type="predicted"/>
<dbReference type="Proteomes" id="UP000030300">
    <property type="component" value="Chromosome"/>
</dbReference>
<gene>
    <name evidence="6" type="ORF">KR76_24840</name>
</gene>
<dbReference type="HOGENOM" id="CLU_040769_1_1_11"/>
<dbReference type="OrthoDB" id="9792579at2"/>
<evidence type="ECO:0000256" key="3">
    <source>
        <dbReference type="ARBA" id="ARBA00022692"/>
    </source>
</evidence>
<evidence type="ECO:0000256" key="5">
    <source>
        <dbReference type="ARBA" id="ARBA00023136"/>
    </source>
</evidence>
<dbReference type="AlphaFoldDB" id="A0A0A1DPB3"/>
<protein>
    <submittedName>
        <fullName evidence="6">Nucleoside ABC transporter, permease protein 2</fullName>
    </submittedName>
</protein>
<dbReference type="eggNOG" id="COG1079">
    <property type="taxonomic scope" value="Bacteria"/>
</dbReference>
<dbReference type="KEGG" id="psim:KR76_24840"/>
<dbReference type="EMBL" id="CP009896">
    <property type="protein sequence ID" value="AIY19199.1"/>
    <property type="molecule type" value="Genomic_DNA"/>
</dbReference>
<dbReference type="CDD" id="cd06580">
    <property type="entry name" value="TM_PBP1_transp_TpRbsC_like"/>
    <property type="match status" value="1"/>
</dbReference>
<keyword evidence="5" id="KW-0472">Membrane</keyword>
<dbReference type="Pfam" id="PF02653">
    <property type="entry name" value="BPD_transp_2"/>
    <property type="match status" value="1"/>
</dbReference>
<comment type="subcellular location">
    <subcellularLocation>
        <location evidence="1">Cell membrane</location>
        <topology evidence="1">Multi-pass membrane protein</topology>
    </subcellularLocation>
</comment>
<keyword evidence="7" id="KW-1185">Reference proteome</keyword>
<evidence type="ECO:0000313" key="6">
    <source>
        <dbReference type="EMBL" id="AIY19199.1"/>
    </source>
</evidence>
<keyword evidence="2" id="KW-1003">Cell membrane</keyword>
<evidence type="ECO:0000256" key="4">
    <source>
        <dbReference type="ARBA" id="ARBA00022989"/>
    </source>
</evidence>
<keyword evidence="3" id="KW-0812">Transmembrane</keyword>
<dbReference type="STRING" id="2045.KR76_24840"/>
<accession>A0A0A1DPB3</accession>
<dbReference type="PANTHER" id="PTHR43370">
    <property type="entry name" value="SUGAR ABC TRANSPORTER INTEGRAL MEMBRANE PROTEIN-RELATED"/>
    <property type="match status" value="1"/>
</dbReference>
<dbReference type="InterPro" id="IPR001851">
    <property type="entry name" value="ABC_transp_permease"/>
</dbReference>
<dbReference type="GO" id="GO:0005886">
    <property type="term" value="C:plasma membrane"/>
    <property type="evidence" value="ECO:0007669"/>
    <property type="project" value="UniProtKB-SubCell"/>
</dbReference>
<dbReference type="PANTHER" id="PTHR43370:SF1">
    <property type="entry name" value="GUANOSINE ABC TRANSPORTER PERMEASE PROTEIN NUPQ"/>
    <property type="match status" value="1"/>
</dbReference>
<reference evidence="6 7" key="1">
    <citation type="journal article" date="2015" name="Genome Announc.">
        <title>Complete Genome Sequence of Steroid-Transforming Nocardioides simplex VKM Ac-2033D.</title>
        <authorList>
            <person name="Shtratnikova V.Y."/>
            <person name="Schelkunov M.I."/>
            <person name="Pekov Y.A."/>
            <person name="Fokina V.V."/>
            <person name="Logacheva M.D."/>
            <person name="Sokolov S.L."/>
            <person name="Bragin E.Y."/>
            <person name="Ashapkin V.V."/>
            <person name="Donova M.V."/>
        </authorList>
    </citation>
    <scope>NUCLEOTIDE SEQUENCE [LARGE SCALE GENOMIC DNA]</scope>
    <source>
        <strain evidence="6 7">VKM Ac-2033D</strain>
    </source>
</reference>
<dbReference type="GeneID" id="96611987"/>
<sequence>MNLTTDLETILTASVPLTVPLLFAGLGEYVAQRAGTFNLSVEGMMLGSAFAAAYGATESGSPIVGLLCGIGAALLIAFVHGNLSHRLQLNTYVVGLSLNVLVLGVTNYLLSTTALDIPGGSAWRIPLLSDLPIVGKAFFVQPWVVYLLVPLLLLIWWVRRRRMGLELRAAGDDPVAGDLTGIDVNARRRQALLFCGFCAGIGGAYLSVFQAGSFTSGMTAGRGYIVIAAVIFGGWMLRGVIGACFVFGVAQGLQLALPAIGYTASPQLLAATPYLLALASLAVLGARSKRPLALGQPFAPVR</sequence>
<dbReference type="RefSeq" id="WP_038682164.1">
    <property type="nucleotide sequence ID" value="NZ_BJMC01000024.1"/>
</dbReference>
<organism evidence="6 7">
    <name type="scientific">Nocardioides simplex</name>
    <name type="common">Arthrobacter simplex</name>
    <dbReference type="NCBI Taxonomy" id="2045"/>
    <lineage>
        <taxon>Bacteria</taxon>
        <taxon>Bacillati</taxon>
        <taxon>Actinomycetota</taxon>
        <taxon>Actinomycetes</taxon>
        <taxon>Propionibacteriales</taxon>
        <taxon>Nocardioidaceae</taxon>
        <taxon>Pimelobacter</taxon>
    </lineage>
</organism>
<name>A0A0A1DPB3_NOCSI</name>
<evidence type="ECO:0000313" key="7">
    <source>
        <dbReference type="Proteomes" id="UP000030300"/>
    </source>
</evidence>